<dbReference type="PANTHER" id="PTHR14796">
    <property type="entry name" value="NEURENSIN 1-RELATED"/>
    <property type="match status" value="1"/>
</dbReference>
<dbReference type="PANTHER" id="PTHR14796:SF3">
    <property type="entry name" value="NEURENSIN 1-LIKE-RELATED"/>
    <property type="match status" value="1"/>
</dbReference>
<feature type="region of interest" description="Disordered" evidence="1">
    <location>
        <begin position="326"/>
        <end position="368"/>
    </location>
</feature>
<feature type="compositionally biased region" description="Basic and acidic residues" evidence="1">
    <location>
        <begin position="1"/>
        <end position="10"/>
    </location>
</feature>
<reference evidence="3 4" key="1">
    <citation type="submission" date="2020-03" db="EMBL/GenBank/DDBJ databases">
        <title>Dissostichus mawsoni Genome sequencing and assembly.</title>
        <authorList>
            <person name="Park H."/>
        </authorList>
    </citation>
    <scope>NUCLEOTIDE SEQUENCE [LARGE SCALE GENOMIC DNA]</scope>
    <source>
        <strain evidence="3">DM0001</strain>
        <tissue evidence="3">Muscle</tissue>
    </source>
</reference>
<feature type="compositionally biased region" description="Polar residues" evidence="1">
    <location>
        <begin position="345"/>
        <end position="354"/>
    </location>
</feature>
<comment type="caution">
    <text evidence="3">The sequence shown here is derived from an EMBL/GenBank/DDBJ whole genome shotgun (WGS) entry which is preliminary data.</text>
</comment>
<dbReference type="Proteomes" id="UP000518266">
    <property type="component" value="Unassembled WGS sequence"/>
</dbReference>
<name>A0A7J5XT82_DISMA</name>
<evidence type="ECO:0000256" key="1">
    <source>
        <dbReference type="SAM" id="MobiDB-lite"/>
    </source>
</evidence>
<evidence type="ECO:0000256" key="2">
    <source>
        <dbReference type="SAM" id="Phobius"/>
    </source>
</evidence>
<keyword evidence="2" id="KW-0472">Membrane</keyword>
<evidence type="ECO:0000313" key="4">
    <source>
        <dbReference type="Proteomes" id="UP000518266"/>
    </source>
</evidence>
<dbReference type="GO" id="GO:0043025">
    <property type="term" value="C:neuronal cell body"/>
    <property type="evidence" value="ECO:0007669"/>
    <property type="project" value="TreeGrafter"/>
</dbReference>
<proteinExistence type="predicted"/>
<dbReference type="Pfam" id="PF14927">
    <property type="entry name" value="Neurensin"/>
    <property type="match status" value="1"/>
</dbReference>
<sequence>MVKEERKDGGKGGGTYDVRKGKKAWSKRQEEMRSGERGEGREGAEMDGGEEIGCLGEREELKQRVSSRQDPDCHNTCFQNAGTFLHSLATTPDSKQALLTMGGMLLSVKELSSFDRRQVHHEKRGGDHYRKPDYPTGILHTLTENFLKRSVGRSMVSKPKPAETANSMESGLTYTRLLDLDLWWVFRVHVWKFYEECTASIWERDEDFQIQRSPSRWSSLLWKVCLAFGSLILFAGLIVVLVGYATPTRTEAFGEDDLLFVDSHAVSFNHALDVCKLTGAVLFCVGGTSMAVGLLLSAFAKSYSKEELYLQQKFKERLADLHATVGTPIMKPPTPGEGRVPVTLSKVQNIQPAKQSRRPDRRPHEGIK</sequence>
<dbReference type="GO" id="GO:0007399">
    <property type="term" value="P:nervous system development"/>
    <property type="evidence" value="ECO:0007669"/>
    <property type="project" value="TreeGrafter"/>
</dbReference>
<keyword evidence="4" id="KW-1185">Reference proteome</keyword>
<dbReference type="GO" id="GO:0030133">
    <property type="term" value="C:transport vesicle"/>
    <property type="evidence" value="ECO:0007669"/>
    <property type="project" value="InterPro"/>
</dbReference>
<organism evidence="3 4">
    <name type="scientific">Dissostichus mawsoni</name>
    <name type="common">Antarctic cod</name>
    <dbReference type="NCBI Taxonomy" id="36200"/>
    <lineage>
        <taxon>Eukaryota</taxon>
        <taxon>Metazoa</taxon>
        <taxon>Chordata</taxon>
        <taxon>Craniata</taxon>
        <taxon>Vertebrata</taxon>
        <taxon>Euteleostomi</taxon>
        <taxon>Actinopterygii</taxon>
        <taxon>Neopterygii</taxon>
        <taxon>Teleostei</taxon>
        <taxon>Neoteleostei</taxon>
        <taxon>Acanthomorphata</taxon>
        <taxon>Eupercaria</taxon>
        <taxon>Perciformes</taxon>
        <taxon>Notothenioidei</taxon>
        <taxon>Nototheniidae</taxon>
        <taxon>Dissostichus</taxon>
    </lineage>
</organism>
<dbReference type="EMBL" id="JAAKFY010000021">
    <property type="protein sequence ID" value="KAF3840013.1"/>
    <property type="molecule type" value="Genomic_DNA"/>
</dbReference>
<protein>
    <recommendedName>
        <fullName evidence="5">Neurensin 1</fullName>
    </recommendedName>
</protein>
<keyword evidence="2" id="KW-1133">Transmembrane helix</keyword>
<feature type="transmembrane region" description="Helical" evidence="2">
    <location>
        <begin position="277"/>
        <end position="300"/>
    </location>
</feature>
<evidence type="ECO:0008006" key="5">
    <source>
        <dbReference type="Google" id="ProtNLM"/>
    </source>
</evidence>
<accession>A0A7J5XT82</accession>
<gene>
    <name evidence="3" type="ORF">F7725_018730</name>
</gene>
<dbReference type="OrthoDB" id="5979667at2759"/>
<feature type="transmembrane region" description="Helical" evidence="2">
    <location>
        <begin position="220"/>
        <end position="245"/>
    </location>
</feature>
<dbReference type="InterPro" id="IPR024883">
    <property type="entry name" value="Neurensin"/>
</dbReference>
<feature type="region of interest" description="Disordered" evidence="1">
    <location>
        <begin position="1"/>
        <end position="53"/>
    </location>
</feature>
<evidence type="ECO:0000313" key="3">
    <source>
        <dbReference type="EMBL" id="KAF3840013.1"/>
    </source>
</evidence>
<keyword evidence="2" id="KW-0812">Transmembrane</keyword>
<feature type="compositionally biased region" description="Basic and acidic residues" evidence="1">
    <location>
        <begin position="27"/>
        <end position="44"/>
    </location>
</feature>
<dbReference type="GO" id="GO:0043005">
    <property type="term" value="C:neuron projection"/>
    <property type="evidence" value="ECO:0007669"/>
    <property type="project" value="TreeGrafter"/>
</dbReference>
<dbReference type="AlphaFoldDB" id="A0A7J5XT82"/>